<comment type="subcellular location">
    <subcellularLocation>
        <location evidence="1">Membrane</location>
        <topology evidence="1">Multi-pass membrane protein</topology>
    </subcellularLocation>
</comment>
<evidence type="ECO:0000256" key="2">
    <source>
        <dbReference type="ARBA" id="ARBA00022692"/>
    </source>
</evidence>
<keyword evidence="4 5" id="KW-0472">Membrane</keyword>
<feature type="transmembrane region" description="Helical" evidence="5">
    <location>
        <begin position="30"/>
        <end position="48"/>
    </location>
</feature>
<feature type="transmembrane region" description="Helical" evidence="5">
    <location>
        <begin position="68"/>
        <end position="97"/>
    </location>
</feature>
<evidence type="ECO:0000313" key="7">
    <source>
        <dbReference type="Proteomes" id="UP001315686"/>
    </source>
</evidence>
<name>A0AAP2CL01_9RHOB</name>
<sequence>MDFTLFDAGVAIVIVLSAILAFSRGFVREALAIAGWVVAAIVAYMFAPQATPLVQEIPVIADFLENCAAATVGGFIVVFVAALVVFALFAPLFSSLVQRSAFNAIDQGLGFLFGAIRGMILVAVALVVYDFVAGAEALPMVDDSQTAKVFDQAKGRIAGDIGDQESTMAWMTVKFEGLMAASCGGEPVEPSTNTITPEGGSN</sequence>
<gene>
    <name evidence="6" type="ORF">IV417_03030</name>
</gene>
<accession>A0AAP2CL01</accession>
<dbReference type="InterPro" id="IPR003825">
    <property type="entry name" value="Colicin-V_CvpA"/>
</dbReference>
<keyword evidence="2 5" id="KW-0812">Transmembrane</keyword>
<reference evidence="6 7" key="1">
    <citation type="journal article" date="2021" name="Arch. Microbiol.">
        <title>Harenicola maris gen. nov., sp. nov. isolated from the Sea of Japan shallow sediments.</title>
        <authorList>
            <person name="Romanenko L.A."/>
            <person name="Kurilenko V.V."/>
            <person name="Chernysheva N.Y."/>
            <person name="Tekutyeva L.A."/>
            <person name="Velansky P.V."/>
            <person name="Svetashev V.I."/>
            <person name="Isaeva M.P."/>
        </authorList>
    </citation>
    <scope>NUCLEOTIDE SEQUENCE [LARGE SCALE GENOMIC DNA]</scope>
    <source>
        <strain evidence="6 7">KMM 3653</strain>
    </source>
</reference>
<evidence type="ECO:0000256" key="1">
    <source>
        <dbReference type="ARBA" id="ARBA00004141"/>
    </source>
</evidence>
<dbReference type="GO" id="GO:0016020">
    <property type="term" value="C:membrane"/>
    <property type="evidence" value="ECO:0007669"/>
    <property type="project" value="UniProtKB-SubCell"/>
</dbReference>
<organism evidence="6 7">
    <name type="scientific">Harenicola maris</name>
    <dbReference type="NCBI Taxonomy" id="2841044"/>
    <lineage>
        <taxon>Bacteria</taxon>
        <taxon>Pseudomonadati</taxon>
        <taxon>Pseudomonadota</taxon>
        <taxon>Alphaproteobacteria</taxon>
        <taxon>Rhodobacterales</taxon>
        <taxon>Paracoccaceae</taxon>
        <taxon>Harenicola</taxon>
    </lineage>
</organism>
<comment type="caution">
    <text evidence="6">The sequence shown here is derived from an EMBL/GenBank/DDBJ whole genome shotgun (WGS) entry which is preliminary data.</text>
</comment>
<dbReference type="PANTHER" id="PTHR36926">
    <property type="entry name" value="COLICIN V PRODUCTION PROTEIN"/>
    <property type="match status" value="1"/>
</dbReference>
<dbReference type="InterPro" id="IPR052719">
    <property type="entry name" value="CvpA-like"/>
</dbReference>
<dbReference type="Pfam" id="PF02674">
    <property type="entry name" value="Colicin_V"/>
    <property type="match status" value="1"/>
</dbReference>
<dbReference type="EMBL" id="JADQAZ010000001">
    <property type="protein sequence ID" value="MBT0956349.1"/>
    <property type="molecule type" value="Genomic_DNA"/>
</dbReference>
<dbReference type="PANTHER" id="PTHR36926:SF1">
    <property type="entry name" value="COLICIN V PRODUCTION PROTEIN"/>
    <property type="match status" value="1"/>
</dbReference>
<dbReference type="AlphaFoldDB" id="A0AAP2CL01"/>
<dbReference type="GO" id="GO:0009403">
    <property type="term" value="P:toxin biosynthetic process"/>
    <property type="evidence" value="ECO:0007669"/>
    <property type="project" value="InterPro"/>
</dbReference>
<feature type="transmembrane region" description="Helical" evidence="5">
    <location>
        <begin position="109"/>
        <end position="129"/>
    </location>
</feature>
<feature type="transmembrane region" description="Helical" evidence="5">
    <location>
        <begin position="6"/>
        <end position="23"/>
    </location>
</feature>
<evidence type="ECO:0000313" key="6">
    <source>
        <dbReference type="EMBL" id="MBT0956349.1"/>
    </source>
</evidence>
<dbReference type="Proteomes" id="UP001315686">
    <property type="component" value="Unassembled WGS sequence"/>
</dbReference>
<evidence type="ECO:0000256" key="3">
    <source>
        <dbReference type="ARBA" id="ARBA00022989"/>
    </source>
</evidence>
<keyword evidence="3 5" id="KW-1133">Transmembrane helix</keyword>
<dbReference type="RefSeq" id="WP_327792553.1">
    <property type="nucleotide sequence ID" value="NZ_JADQAZ010000001.1"/>
</dbReference>
<proteinExistence type="predicted"/>
<keyword evidence="7" id="KW-1185">Reference proteome</keyword>
<evidence type="ECO:0000256" key="5">
    <source>
        <dbReference type="SAM" id="Phobius"/>
    </source>
</evidence>
<evidence type="ECO:0000256" key="4">
    <source>
        <dbReference type="ARBA" id="ARBA00023136"/>
    </source>
</evidence>
<protein>
    <submittedName>
        <fullName evidence="6">CvpA family protein</fullName>
    </submittedName>
</protein>